<dbReference type="GO" id="GO:0046872">
    <property type="term" value="F:metal ion binding"/>
    <property type="evidence" value="ECO:0007669"/>
    <property type="project" value="UniProtKB-KW"/>
</dbReference>
<organism evidence="7 8">
    <name type="scientific">Cognatilysobacter lacus</name>
    <dbReference type="NCBI Taxonomy" id="1643323"/>
    <lineage>
        <taxon>Bacteria</taxon>
        <taxon>Pseudomonadati</taxon>
        <taxon>Pseudomonadota</taxon>
        <taxon>Gammaproteobacteria</taxon>
        <taxon>Lysobacterales</taxon>
        <taxon>Lysobacteraceae</taxon>
        <taxon>Cognatilysobacter</taxon>
    </lineage>
</organism>
<gene>
    <name evidence="7" type="ORF">FW784_09575</name>
</gene>
<feature type="domain" description="4Fe-4S ferredoxin-type" evidence="6">
    <location>
        <begin position="163"/>
        <end position="195"/>
    </location>
</feature>
<dbReference type="GO" id="GO:0051539">
    <property type="term" value="F:4 iron, 4 sulfur cluster binding"/>
    <property type="evidence" value="ECO:0007669"/>
    <property type="project" value="UniProtKB-KW"/>
</dbReference>
<proteinExistence type="predicted"/>
<dbReference type="InterPro" id="IPR050954">
    <property type="entry name" value="ET_IronSulfur_Cluster-Binding"/>
</dbReference>
<dbReference type="InterPro" id="IPR017896">
    <property type="entry name" value="4Fe4S_Fe-S-bd"/>
</dbReference>
<dbReference type="RefSeq" id="WP_149353123.1">
    <property type="nucleotide sequence ID" value="NZ_VTRV01000100.1"/>
</dbReference>
<keyword evidence="3" id="KW-0408">Iron</keyword>
<feature type="domain" description="4Fe-4S ferredoxin-type" evidence="6">
    <location>
        <begin position="12"/>
        <end position="42"/>
    </location>
</feature>
<comment type="caution">
    <text evidence="7">The sequence shown here is derived from an EMBL/GenBank/DDBJ whole genome shotgun (WGS) entry which is preliminary data.</text>
</comment>
<keyword evidence="2" id="KW-0479">Metal-binding</keyword>
<keyword evidence="1" id="KW-0004">4Fe-4S</keyword>
<dbReference type="PANTHER" id="PTHR43177:SF3">
    <property type="entry name" value="PROTEIN NRFC HOMOLOG"/>
    <property type="match status" value="1"/>
</dbReference>
<evidence type="ECO:0000256" key="4">
    <source>
        <dbReference type="ARBA" id="ARBA00023014"/>
    </source>
</evidence>
<dbReference type="PROSITE" id="PS00198">
    <property type="entry name" value="4FE4S_FER_1"/>
    <property type="match status" value="1"/>
</dbReference>
<dbReference type="Gene3D" id="3.30.70.20">
    <property type="match status" value="3"/>
</dbReference>
<feature type="domain" description="4Fe-4S ferredoxin-type" evidence="6">
    <location>
        <begin position="197"/>
        <end position="226"/>
    </location>
</feature>
<reference evidence="7 8" key="1">
    <citation type="submission" date="2019-08" db="EMBL/GenBank/DDBJ databases">
        <title>Draft genome sequence of Lysobacter sp. UKS-15.</title>
        <authorList>
            <person name="Im W.-T."/>
        </authorList>
    </citation>
    <scope>NUCLEOTIDE SEQUENCE [LARGE SCALE GENOMIC DNA]</scope>
    <source>
        <strain evidence="7 8">UKS-15</strain>
    </source>
</reference>
<dbReference type="Pfam" id="PF13247">
    <property type="entry name" value="Fer4_11"/>
    <property type="match status" value="1"/>
</dbReference>
<evidence type="ECO:0000256" key="3">
    <source>
        <dbReference type="ARBA" id="ARBA00023004"/>
    </source>
</evidence>
<dbReference type="SUPFAM" id="SSF54862">
    <property type="entry name" value="4Fe-4S ferredoxins"/>
    <property type="match status" value="1"/>
</dbReference>
<dbReference type="PANTHER" id="PTHR43177">
    <property type="entry name" value="PROTEIN NRFC"/>
    <property type="match status" value="1"/>
</dbReference>
<dbReference type="PROSITE" id="PS51379">
    <property type="entry name" value="4FE4S_FER_2"/>
    <property type="match status" value="3"/>
</dbReference>
<evidence type="ECO:0000256" key="2">
    <source>
        <dbReference type="ARBA" id="ARBA00022723"/>
    </source>
</evidence>
<sequence>MTMLPPPSAKKLGLVIDLDTCVGCHACAVACKEWNAGGFSAPLPDEKPYGKHPTGVWFNRVHSYELAAVLVDDSSPPPPNESDTTMADAGHLGDFDRSAGMDAARSDAGARLAIRGATEARGSARPVTGAATAAPVDATAASAASPAPRGCSSMNLAEAAAQPAMTLHFPRSCLHCEEPACVTVCPTGASYKRAEDGIVLVDESKCIGCKLCSWACPYGAREYSSVEGVMKKCTLCIDRIYNENLAEAERQPACVQACPTRARHFGDLGDPESAVSKLVAARGGVDLMPELGYKPVNKYLPPRPRRTTATEPVAEALDTATLPPVLRWLDRILSR</sequence>
<keyword evidence="8" id="KW-1185">Reference proteome</keyword>
<dbReference type="Proteomes" id="UP000323164">
    <property type="component" value="Unassembled WGS sequence"/>
</dbReference>
<evidence type="ECO:0000259" key="6">
    <source>
        <dbReference type="PROSITE" id="PS51379"/>
    </source>
</evidence>
<dbReference type="CDD" id="cd10551">
    <property type="entry name" value="PsrB"/>
    <property type="match status" value="1"/>
</dbReference>
<accession>A0A5D8Z2B4</accession>
<evidence type="ECO:0000256" key="1">
    <source>
        <dbReference type="ARBA" id="ARBA00022485"/>
    </source>
</evidence>
<evidence type="ECO:0000313" key="7">
    <source>
        <dbReference type="EMBL" id="TZF88686.1"/>
    </source>
</evidence>
<keyword evidence="4" id="KW-0411">Iron-sulfur</keyword>
<dbReference type="EMBL" id="VTRV01000100">
    <property type="protein sequence ID" value="TZF88686.1"/>
    <property type="molecule type" value="Genomic_DNA"/>
</dbReference>
<dbReference type="OrthoDB" id="9779457at2"/>
<evidence type="ECO:0000256" key="5">
    <source>
        <dbReference type="SAM" id="MobiDB-lite"/>
    </source>
</evidence>
<name>A0A5D8Z2B4_9GAMM</name>
<protein>
    <submittedName>
        <fullName evidence="7">4Fe-4S dicluster domain-containing protein</fullName>
    </submittedName>
</protein>
<feature type="region of interest" description="Disordered" evidence="5">
    <location>
        <begin position="72"/>
        <end position="91"/>
    </location>
</feature>
<dbReference type="InterPro" id="IPR017900">
    <property type="entry name" value="4Fe4S_Fe_S_CS"/>
</dbReference>
<evidence type="ECO:0000313" key="8">
    <source>
        <dbReference type="Proteomes" id="UP000323164"/>
    </source>
</evidence>
<dbReference type="AlphaFoldDB" id="A0A5D8Z2B4"/>